<sequence length="320" mass="35623">MINTRCIIRRRKSATGHYPPPQDLGDQVGDADMSESSEIQAIITEFVNAIRPQYFLVVAVVPFCGCLLTLLAVLCAFSTPELRSLLVFKLNVVAILVALVTGILNGYLNGLRILEPFAPETALSICFTFVLFALGSPLFYDSILLLRVLAFYPIHSTPLLTLAKVLAIPILVKCGRLLCLSLFLHGYYVRYASYGPVTNWFRNPYVTSEWALQVVDNMYSCGFFLYKLHIHDSKISQFRSGSTMVHLIRNIFLISCANFVFPVLFNVAQIICITIDRSYLTATLLLLINGYVSVIGVLGATIFGRVQHYAAKQQGQLLGH</sequence>
<proteinExistence type="predicted"/>
<feature type="transmembrane region" description="Helical" evidence="1">
    <location>
        <begin position="170"/>
        <end position="190"/>
    </location>
</feature>
<evidence type="ECO:0000256" key="1">
    <source>
        <dbReference type="SAM" id="Phobius"/>
    </source>
</evidence>
<evidence type="ECO:0000313" key="3">
    <source>
        <dbReference type="Proteomes" id="UP000054018"/>
    </source>
</evidence>
<dbReference type="AlphaFoldDB" id="A0A0C9ZHZ0"/>
<feature type="transmembrane region" description="Helical" evidence="1">
    <location>
        <begin position="279"/>
        <end position="303"/>
    </location>
</feature>
<gene>
    <name evidence="2" type="ORF">PISMIDRAFT_677254</name>
</gene>
<feature type="transmembrane region" description="Helical" evidence="1">
    <location>
        <begin position="54"/>
        <end position="79"/>
    </location>
</feature>
<feature type="transmembrane region" description="Helical" evidence="1">
    <location>
        <begin position="85"/>
        <end position="108"/>
    </location>
</feature>
<dbReference type="HOGENOM" id="CLU_062759_0_0_1"/>
<organism evidence="2 3">
    <name type="scientific">Pisolithus microcarpus 441</name>
    <dbReference type="NCBI Taxonomy" id="765257"/>
    <lineage>
        <taxon>Eukaryota</taxon>
        <taxon>Fungi</taxon>
        <taxon>Dikarya</taxon>
        <taxon>Basidiomycota</taxon>
        <taxon>Agaricomycotina</taxon>
        <taxon>Agaricomycetes</taxon>
        <taxon>Agaricomycetidae</taxon>
        <taxon>Boletales</taxon>
        <taxon>Sclerodermatineae</taxon>
        <taxon>Pisolithaceae</taxon>
        <taxon>Pisolithus</taxon>
    </lineage>
</organism>
<feature type="transmembrane region" description="Helical" evidence="1">
    <location>
        <begin position="251"/>
        <end position="273"/>
    </location>
</feature>
<evidence type="ECO:0000313" key="2">
    <source>
        <dbReference type="EMBL" id="KIK25609.1"/>
    </source>
</evidence>
<reference evidence="2 3" key="1">
    <citation type="submission" date="2014-04" db="EMBL/GenBank/DDBJ databases">
        <authorList>
            <consortium name="DOE Joint Genome Institute"/>
            <person name="Kuo A."/>
            <person name="Kohler A."/>
            <person name="Costa M.D."/>
            <person name="Nagy L.G."/>
            <person name="Floudas D."/>
            <person name="Copeland A."/>
            <person name="Barry K.W."/>
            <person name="Cichocki N."/>
            <person name="Veneault-Fourrey C."/>
            <person name="LaButti K."/>
            <person name="Lindquist E.A."/>
            <person name="Lipzen A."/>
            <person name="Lundell T."/>
            <person name="Morin E."/>
            <person name="Murat C."/>
            <person name="Sun H."/>
            <person name="Tunlid A."/>
            <person name="Henrissat B."/>
            <person name="Grigoriev I.V."/>
            <person name="Hibbett D.S."/>
            <person name="Martin F."/>
            <person name="Nordberg H.P."/>
            <person name="Cantor M.N."/>
            <person name="Hua S.X."/>
        </authorList>
    </citation>
    <scope>NUCLEOTIDE SEQUENCE [LARGE SCALE GENOMIC DNA]</scope>
    <source>
        <strain evidence="2 3">441</strain>
    </source>
</reference>
<keyword evidence="3" id="KW-1185">Reference proteome</keyword>
<protein>
    <submittedName>
        <fullName evidence="2">Uncharacterized protein</fullName>
    </submittedName>
</protein>
<dbReference type="Proteomes" id="UP000054018">
    <property type="component" value="Unassembled WGS sequence"/>
</dbReference>
<reference evidence="3" key="2">
    <citation type="submission" date="2015-01" db="EMBL/GenBank/DDBJ databases">
        <title>Evolutionary Origins and Diversification of the Mycorrhizal Mutualists.</title>
        <authorList>
            <consortium name="DOE Joint Genome Institute"/>
            <consortium name="Mycorrhizal Genomics Consortium"/>
            <person name="Kohler A."/>
            <person name="Kuo A."/>
            <person name="Nagy L.G."/>
            <person name="Floudas D."/>
            <person name="Copeland A."/>
            <person name="Barry K.W."/>
            <person name="Cichocki N."/>
            <person name="Veneault-Fourrey C."/>
            <person name="LaButti K."/>
            <person name="Lindquist E.A."/>
            <person name="Lipzen A."/>
            <person name="Lundell T."/>
            <person name="Morin E."/>
            <person name="Murat C."/>
            <person name="Riley R."/>
            <person name="Ohm R."/>
            <person name="Sun H."/>
            <person name="Tunlid A."/>
            <person name="Henrissat B."/>
            <person name="Grigoriev I.V."/>
            <person name="Hibbett D.S."/>
            <person name="Martin F."/>
        </authorList>
    </citation>
    <scope>NUCLEOTIDE SEQUENCE [LARGE SCALE GENOMIC DNA]</scope>
    <source>
        <strain evidence="3">441</strain>
    </source>
</reference>
<keyword evidence="1" id="KW-0812">Transmembrane</keyword>
<accession>A0A0C9ZHZ0</accession>
<name>A0A0C9ZHZ0_9AGAM</name>
<dbReference type="OrthoDB" id="2548432at2759"/>
<keyword evidence="1" id="KW-0472">Membrane</keyword>
<keyword evidence="1" id="KW-1133">Transmembrane helix</keyword>
<dbReference type="EMBL" id="KN833707">
    <property type="protein sequence ID" value="KIK25609.1"/>
    <property type="molecule type" value="Genomic_DNA"/>
</dbReference>